<gene>
    <name evidence="1" type="ORF">BN2476_1380004</name>
</gene>
<evidence type="ECO:0000313" key="1">
    <source>
        <dbReference type="EMBL" id="SIT51743.1"/>
    </source>
</evidence>
<comment type="caution">
    <text evidence="1">The sequence shown here is derived from an EMBL/GenBank/DDBJ whole genome shotgun (WGS) entry which is preliminary data.</text>
</comment>
<keyword evidence="2" id="KW-1185">Reference proteome</keyword>
<reference evidence="1" key="1">
    <citation type="submission" date="2016-12" db="EMBL/GenBank/DDBJ databases">
        <authorList>
            <person name="Moulin L."/>
        </authorList>
    </citation>
    <scope>NUCLEOTIDE SEQUENCE [LARGE SCALE GENOMIC DNA]</scope>
    <source>
        <strain evidence="1">STM 7183</strain>
    </source>
</reference>
<proteinExistence type="predicted"/>
<dbReference type="EMBL" id="CYGY02000138">
    <property type="protein sequence ID" value="SIT51743.1"/>
    <property type="molecule type" value="Genomic_DNA"/>
</dbReference>
<dbReference type="Proteomes" id="UP000195569">
    <property type="component" value="Unassembled WGS sequence"/>
</dbReference>
<organism evidence="1 2">
    <name type="scientific">Paraburkholderia piptadeniae</name>
    <dbReference type="NCBI Taxonomy" id="1701573"/>
    <lineage>
        <taxon>Bacteria</taxon>
        <taxon>Pseudomonadati</taxon>
        <taxon>Pseudomonadota</taxon>
        <taxon>Betaproteobacteria</taxon>
        <taxon>Burkholderiales</taxon>
        <taxon>Burkholderiaceae</taxon>
        <taxon>Paraburkholderia</taxon>
    </lineage>
</organism>
<evidence type="ECO:0000313" key="2">
    <source>
        <dbReference type="Proteomes" id="UP000195569"/>
    </source>
</evidence>
<dbReference type="AlphaFoldDB" id="A0A1N7SWF4"/>
<accession>A0A1N7SWF4</accession>
<name>A0A1N7SWF4_9BURK</name>
<sequence>MPSRPVTVDLSMPNSLTIGIEEERSQLINREMQISALTELMRDPEQIPCFASHRMMLIASTLAVFEISDSLFGVRRICVERHSKG</sequence>
<protein>
    <submittedName>
        <fullName evidence="1">Uncharacterized protein</fullName>
    </submittedName>
</protein>